<accession>A0A1W1BWB6</accession>
<gene>
    <name evidence="3" type="ORF">MNB_SV-13-312</name>
</gene>
<feature type="transmembrane region" description="Helical" evidence="2">
    <location>
        <begin position="85"/>
        <end position="105"/>
    </location>
</feature>
<protein>
    <recommendedName>
        <fullName evidence="4">5-bromo-4-chloroindolyl phosphate hydrolysis protein</fullName>
    </recommendedName>
</protein>
<dbReference type="InterPro" id="IPR018770">
    <property type="entry name" value="ChloroindolylP_hydrolase"/>
</dbReference>
<evidence type="ECO:0000256" key="1">
    <source>
        <dbReference type="SAM" id="Coils"/>
    </source>
</evidence>
<feature type="transmembrane region" description="Helical" evidence="2">
    <location>
        <begin position="46"/>
        <end position="64"/>
    </location>
</feature>
<proteinExistence type="predicted"/>
<evidence type="ECO:0000313" key="3">
    <source>
        <dbReference type="EMBL" id="SFV57816.1"/>
    </source>
</evidence>
<organism evidence="3">
    <name type="scientific">hydrothermal vent metagenome</name>
    <dbReference type="NCBI Taxonomy" id="652676"/>
    <lineage>
        <taxon>unclassified sequences</taxon>
        <taxon>metagenomes</taxon>
        <taxon>ecological metagenomes</taxon>
    </lineage>
</organism>
<evidence type="ECO:0000256" key="2">
    <source>
        <dbReference type="SAM" id="Phobius"/>
    </source>
</evidence>
<feature type="transmembrane region" description="Helical" evidence="2">
    <location>
        <begin position="21"/>
        <end position="40"/>
    </location>
</feature>
<feature type="transmembrane region" description="Helical" evidence="2">
    <location>
        <begin position="111"/>
        <end position="129"/>
    </location>
</feature>
<keyword evidence="2" id="KW-0812">Transmembrane</keyword>
<keyword evidence="2" id="KW-0472">Membrane</keyword>
<dbReference type="Pfam" id="PF10112">
    <property type="entry name" value="Halogen_Hydrol"/>
    <property type="match status" value="1"/>
</dbReference>
<keyword evidence="2" id="KW-1133">Transmembrane helix</keyword>
<feature type="coiled-coil region" evidence="1">
    <location>
        <begin position="146"/>
        <end position="173"/>
    </location>
</feature>
<evidence type="ECO:0008006" key="4">
    <source>
        <dbReference type="Google" id="ProtNLM"/>
    </source>
</evidence>
<dbReference type="AlphaFoldDB" id="A0A1W1BWB6"/>
<name>A0A1W1BWB6_9ZZZZ</name>
<keyword evidence="1" id="KW-0175">Coiled coil</keyword>
<reference evidence="3" key="1">
    <citation type="submission" date="2016-10" db="EMBL/GenBank/DDBJ databases">
        <authorList>
            <person name="de Groot N.N."/>
        </authorList>
    </citation>
    <scope>NUCLEOTIDE SEQUENCE</scope>
</reference>
<dbReference type="EMBL" id="FPHM01000045">
    <property type="protein sequence ID" value="SFV57816.1"/>
    <property type="molecule type" value="Genomic_DNA"/>
</dbReference>
<sequence>MISKAKPYKPSKSTKVSATKGILLYLFLVPLFIAVILALLQTNIMAFVWNSIAFSLFFVSAKLSNKGFEQEKAYILATLTKAPKIPYKTMSAMLLGVATFFTAWIAGNEPFLTSLFLGIISTLGYYLYYGFDPKEDKLENLGNISAEFVLETIEEAEAKLNDIQDNMQEMKDKTLVTKLEKAVKKAKYILSVIQEDPKDIRVARKFLIVYIDGIAKVVDAYSTLDEKDIDEERKENLYALVDDLDLKFDKELERLKNNNLFDLDVEIDVLKEQIK</sequence>